<feature type="domain" description="Aminoglycoside phosphotransferase" evidence="2">
    <location>
        <begin position="230"/>
        <end position="375"/>
    </location>
</feature>
<dbReference type="InterPro" id="IPR011009">
    <property type="entry name" value="Kinase-like_dom_sf"/>
</dbReference>
<dbReference type="Pfam" id="PF01636">
    <property type="entry name" value="APH"/>
    <property type="match status" value="2"/>
</dbReference>
<name>A0A3D9ZMR4_9ACTN</name>
<dbReference type="Gene3D" id="3.90.1200.10">
    <property type="match status" value="1"/>
</dbReference>
<feature type="region of interest" description="Disordered" evidence="1">
    <location>
        <begin position="135"/>
        <end position="223"/>
    </location>
</feature>
<dbReference type="PANTHER" id="PTHR21310">
    <property type="entry name" value="AMINOGLYCOSIDE PHOSPHOTRANSFERASE-RELATED-RELATED"/>
    <property type="match status" value="1"/>
</dbReference>
<keyword evidence="3" id="KW-0808">Transferase</keyword>
<feature type="compositionally biased region" description="Low complexity" evidence="1">
    <location>
        <begin position="138"/>
        <end position="163"/>
    </location>
</feature>
<feature type="domain" description="Aminoglycoside phosphotransferase" evidence="2">
    <location>
        <begin position="59"/>
        <end position="143"/>
    </location>
</feature>
<dbReference type="CDD" id="cd05155">
    <property type="entry name" value="APH_ChoK_like_1"/>
    <property type="match status" value="1"/>
</dbReference>
<evidence type="ECO:0000313" key="3">
    <source>
        <dbReference type="EMBL" id="REF98497.1"/>
    </source>
</evidence>
<keyword evidence="4" id="KW-1185">Reference proteome</keyword>
<dbReference type="PANTHER" id="PTHR21310:SF42">
    <property type="entry name" value="BIFUNCTIONAL AAC_APH"/>
    <property type="match status" value="1"/>
</dbReference>
<feature type="compositionally biased region" description="Low complexity" evidence="1">
    <location>
        <begin position="179"/>
        <end position="191"/>
    </location>
</feature>
<sequence>MPWFILAEMVPKRSAKPVATPSDLADHLAVVIDVALVRTLIAEQFPEWADLPVSPVAVGGNDNRTFHLGDTMTVRLPSAEGYVASVAKEQRWLPVLAPHLPQPIPAPLAFGKPGAGYPWPWSVNRWLDGATARHETATDGAAAHGTATHGAATRAAATPGSTTHRAAAQAITTHHDTTTNDTPTNGAPTNGAPTNGAPTNGAPTNGAPTNGAPTNGAPTNGAPADGVVTDLSAFAVDVAEFLIALQAVDTGGEPAAGEHSFWRGAALSHYDEETRRAIAALDGRIDAAKATAEWDAALAAEWHGRPVWFHGDVANGNLLVRDGRLAGVIDFGTSGVGDPACDLVIAWTFLDAPARTAFRTTTGVDDATWQRGRGWALWKALIQLAENNDNTVVAREIDVLLGS</sequence>
<organism evidence="3 4">
    <name type="scientific">Asanoa ferruginea</name>
    <dbReference type="NCBI Taxonomy" id="53367"/>
    <lineage>
        <taxon>Bacteria</taxon>
        <taxon>Bacillati</taxon>
        <taxon>Actinomycetota</taxon>
        <taxon>Actinomycetes</taxon>
        <taxon>Micromonosporales</taxon>
        <taxon>Micromonosporaceae</taxon>
        <taxon>Asanoa</taxon>
    </lineage>
</organism>
<evidence type="ECO:0000313" key="4">
    <source>
        <dbReference type="Proteomes" id="UP000256913"/>
    </source>
</evidence>
<feature type="compositionally biased region" description="Polar residues" evidence="1">
    <location>
        <begin position="192"/>
        <end position="218"/>
    </location>
</feature>
<dbReference type="Proteomes" id="UP000256913">
    <property type="component" value="Unassembled WGS sequence"/>
</dbReference>
<dbReference type="InterPro" id="IPR002575">
    <property type="entry name" value="Aminoglycoside_PTrfase"/>
</dbReference>
<dbReference type="AlphaFoldDB" id="A0A3D9ZMR4"/>
<reference evidence="3 4" key="1">
    <citation type="submission" date="2018-08" db="EMBL/GenBank/DDBJ databases">
        <title>Sequencing the genomes of 1000 actinobacteria strains.</title>
        <authorList>
            <person name="Klenk H.-P."/>
        </authorList>
    </citation>
    <scope>NUCLEOTIDE SEQUENCE [LARGE SCALE GENOMIC DNA]</scope>
    <source>
        <strain evidence="3 4">DSM 44099</strain>
    </source>
</reference>
<accession>A0A3D9ZMR4</accession>
<proteinExistence type="predicted"/>
<evidence type="ECO:0000256" key="1">
    <source>
        <dbReference type="SAM" id="MobiDB-lite"/>
    </source>
</evidence>
<dbReference type="Gene3D" id="3.30.200.20">
    <property type="entry name" value="Phosphorylase Kinase, domain 1"/>
    <property type="match status" value="1"/>
</dbReference>
<comment type="caution">
    <text evidence="3">The sequence shown here is derived from an EMBL/GenBank/DDBJ whole genome shotgun (WGS) entry which is preliminary data.</text>
</comment>
<dbReference type="InterPro" id="IPR051678">
    <property type="entry name" value="AGP_Transferase"/>
</dbReference>
<protein>
    <submittedName>
        <fullName evidence="3">Phosphotransferase family enzyme</fullName>
    </submittedName>
</protein>
<evidence type="ECO:0000259" key="2">
    <source>
        <dbReference type="Pfam" id="PF01636"/>
    </source>
</evidence>
<gene>
    <name evidence="3" type="ORF">DFJ67_4515</name>
</gene>
<dbReference type="EMBL" id="QUMQ01000001">
    <property type="protein sequence ID" value="REF98497.1"/>
    <property type="molecule type" value="Genomic_DNA"/>
</dbReference>
<dbReference type="SUPFAM" id="SSF56112">
    <property type="entry name" value="Protein kinase-like (PK-like)"/>
    <property type="match status" value="2"/>
</dbReference>
<dbReference type="GO" id="GO:0016740">
    <property type="term" value="F:transferase activity"/>
    <property type="evidence" value="ECO:0007669"/>
    <property type="project" value="UniProtKB-KW"/>
</dbReference>